<feature type="compositionally biased region" description="Basic and acidic residues" evidence="1">
    <location>
        <begin position="144"/>
        <end position="163"/>
    </location>
</feature>
<gene>
    <name evidence="3" type="ORF">ANN_08520</name>
</gene>
<sequence>MKAHAGCFGNELADQLAKEAASNNEVDISYSKIPKSAVKSELKEKSVHYGKANGMPEPRSRFELETVDSLEEDGAKSGERNVEVSPEDTVVASEERNPGSENNEKENSPTVSVGNASKTNTADRKREDKQPSGSPKNAATKATTLEHGRGEKRQASLQKREVKLPSTSPKVVASMSTTSEHWANYLRKMKKYREEGREIVYVDETWVDSNLTHRRCWQSDDLMGVQDNMNLGNRLIIHARGASGFLAGAELIYKAGSTTGDYHGQMNSVNFQKWVVNQLMPNLQPNSVVVLDNAPYHCIQVDKAPSPYALKGDMIEWLRKKGVKCNETIHKNDLYKLILPLKPKEKTYRIDNMLSGSGHVVIRLPPYMCDLNAIELAWSKIKRTVRDTNVTADLSLTKLRETTKNAIQEVTRKDWAGFCHHVANLEAEYWEKDGVVPDVIDLISINLNTDSDSEAGGSDSENGSSSSEESV</sequence>
<feature type="compositionally biased region" description="Polar residues" evidence="1">
    <location>
        <begin position="165"/>
        <end position="175"/>
    </location>
</feature>
<evidence type="ECO:0000313" key="4">
    <source>
        <dbReference type="Proteomes" id="UP001148838"/>
    </source>
</evidence>
<dbReference type="PANTHER" id="PTHR33939">
    <property type="entry name" value="PROTEIN CBG22215"/>
    <property type="match status" value="1"/>
</dbReference>
<feature type="compositionally biased region" description="Basic and acidic residues" evidence="1">
    <location>
        <begin position="38"/>
        <end position="47"/>
    </location>
</feature>
<dbReference type="InterPro" id="IPR036397">
    <property type="entry name" value="RNaseH_sf"/>
</dbReference>
<reference evidence="3 4" key="1">
    <citation type="journal article" date="2022" name="Allergy">
        <title>Genome assembly and annotation of Periplaneta americana reveal a comprehensive cockroach allergen profile.</title>
        <authorList>
            <person name="Wang L."/>
            <person name="Xiong Q."/>
            <person name="Saelim N."/>
            <person name="Wang L."/>
            <person name="Nong W."/>
            <person name="Wan A.T."/>
            <person name="Shi M."/>
            <person name="Liu X."/>
            <person name="Cao Q."/>
            <person name="Hui J.H.L."/>
            <person name="Sookrung N."/>
            <person name="Leung T.F."/>
            <person name="Tungtrongchitr A."/>
            <person name="Tsui S.K.W."/>
        </authorList>
    </citation>
    <scope>NUCLEOTIDE SEQUENCE [LARGE SCALE GENOMIC DNA]</scope>
    <source>
        <strain evidence="3">PWHHKU_190912</strain>
    </source>
</reference>
<evidence type="ECO:0000259" key="2">
    <source>
        <dbReference type="PROSITE" id="PS50879"/>
    </source>
</evidence>
<feature type="compositionally biased region" description="Low complexity" evidence="1">
    <location>
        <begin position="454"/>
        <end position="471"/>
    </location>
</feature>
<feature type="compositionally biased region" description="Polar residues" evidence="1">
    <location>
        <begin position="131"/>
        <end position="143"/>
    </location>
</feature>
<comment type="caution">
    <text evidence="3">The sequence shown here is derived from an EMBL/GenBank/DDBJ whole genome shotgun (WGS) entry which is preliminary data.</text>
</comment>
<dbReference type="PANTHER" id="PTHR33939:SF1">
    <property type="entry name" value="DUF4371 DOMAIN-CONTAINING PROTEIN"/>
    <property type="match status" value="1"/>
</dbReference>
<feature type="compositionally biased region" description="Basic and acidic residues" evidence="1">
    <location>
        <begin position="121"/>
        <end position="130"/>
    </location>
</feature>
<name>A0ABQ8T1M6_PERAM</name>
<dbReference type="InterPro" id="IPR002156">
    <property type="entry name" value="RNaseH_domain"/>
</dbReference>
<organism evidence="3 4">
    <name type="scientific">Periplaneta americana</name>
    <name type="common">American cockroach</name>
    <name type="synonym">Blatta americana</name>
    <dbReference type="NCBI Taxonomy" id="6978"/>
    <lineage>
        <taxon>Eukaryota</taxon>
        <taxon>Metazoa</taxon>
        <taxon>Ecdysozoa</taxon>
        <taxon>Arthropoda</taxon>
        <taxon>Hexapoda</taxon>
        <taxon>Insecta</taxon>
        <taxon>Pterygota</taxon>
        <taxon>Neoptera</taxon>
        <taxon>Polyneoptera</taxon>
        <taxon>Dictyoptera</taxon>
        <taxon>Blattodea</taxon>
        <taxon>Blattoidea</taxon>
        <taxon>Blattidae</taxon>
        <taxon>Blattinae</taxon>
        <taxon>Periplaneta</taxon>
    </lineage>
</organism>
<accession>A0ABQ8T1M6</accession>
<evidence type="ECO:0000256" key="1">
    <source>
        <dbReference type="SAM" id="MobiDB-lite"/>
    </source>
</evidence>
<dbReference type="EMBL" id="JAJSOF020000017">
    <property type="protein sequence ID" value="KAJ4440379.1"/>
    <property type="molecule type" value="Genomic_DNA"/>
</dbReference>
<feature type="region of interest" description="Disordered" evidence="1">
    <location>
        <begin position="20"/>
        <end position="175"/>
    </location>
</feature>
<feature type="compositionally biased region" description="Basic and acidic residues" evidence="1">
    <location>
        <begin position="93"/>
        <end position="107"/>
    </location>
</feature>
<dbReference type="Proteomes" id="UP001148838">
    <property type="component" value="Unassembled WGS sequence"/>
</dbReference>
<feature type="domain" description="RNase H type-1" evidence="2">
    <location>
        <begin position="1"/>
        <end position="22"/>
    </location>
</feature>
<evidence type="ECO:0000313" key="3">
    <source>
        <dbReference type="EMBL" id="KAJ4440379.1"/>
    </source>
</evidence>
<feature type="compositionally biased region" description="Basic and acidic residues" evidence="1">
    <location>
        <begin position="73"/>
        <end position="82"/>
    </location>
</feature>
<dbReference type="PROSITE" id="PS50879">
    <property type="entry name" value="RNASE_H_1"/>
    <property type="match status" value="1"/>
</dbReference>
<proteinExistence type="predicted"/>
<protein>
    <recommendedName>
        <fullName evidence="2">RNase H type-1 domain-containing protein</fullName>
    </recommendedName>
</protein>
<dbReference type="Gene3D" id="3.30.420.10">
    <property type="entry name" value="Ribonuclease H-like superfamily/Ribonuclease H"/>
    <property type="match status" value="1"/>
</dbReference>
<keyword evidence="4" id="KW-1185">Reference proteome</keyword>
<feature type="compositionally biased region" description="Polar residues" evidence="1">
    <location>
        <begin position="108"/>
        <end position="120"/>
    </location>
</feature>
<feature type="region of interest" description="Disordered" evidence="1">
    <location>
        <begin position="450"/>
        <end position="471"/>
    </location>
</feature>